<dbReference type="EMBL" id="CP109441">
    <property type="protein sequence ID" value="WUV43999.1"/>
    <property type="molecule type" value="Genomic_DNA"/>
</dbReference>
<feature type="domain" description="HTH cro/C1-type" evidence="1">
    <location>
        <begin position="11"/>
        <end position="45"/>
    </location>
</feature>
<dbReference type="RefSeq" id="WP_329406658.1">
    <property type="nucleotide sequence ID" value="NZ_CP109441.1"/>
</dbReference>
<proteinExistence type="predicted"/>
<evidence type="ECO:0000313" key="3">
    <source>
        <dbReference type="Proteomes" id="UP001432062"/>
    </source>
</evidence>
<sequence>MVDIEWAPAEVRALREAMRRSPLEFARIVGVTKRTLSLWESGQTSNMHESSKRLLYQVLEDATDDAKQRFWTTVANNSRPGTVPSSSDSDLLLATADESASLLAWAETTNVGPLTIKDLRDNLRWVTREYLKSPTLPLFQRVVRTRDRAIELLQGRQRPQQSAELYAIAGWSMTILGWITTDLGNADIAERHLRTAWALAENTEDNELRAWIRAAQNTAAAWRGEYDDAADAAADGLTYATTGTAALILASARAIDLAHLGRARESAAATQEALDIAARLTNEPQRDQFAGPFSCSIERAGGYWADTALVNGDPAKSIEFATTALDQFRSAAPPLRNFGSERMVRCQRIKGYIALGDLDVAGAELADVAATTPAEHRVGPLMQRVDEIAQLARDTAGPKSHVTEIVDAATAFRQVADLGNLPALAAGTNGD</sequence>
<evidence type="ECO:0000313" key="2">
    <source>
        <dbReference type="EMBL" id="WUV43999.1"/>
    </source>
</evidence>
<reference evidence="2" key="1">
    <citation type="submission" date="2022-10" db="EMBL/GenBank/DDBJ databases">
        <title>The complete genomes of actinobacterial strains from the NBC collection.</title>
        <authorList>
            <person name="Joergensen T.S."/>
            <person name="Alvarez Arevalo M."/>
            <person name="Sterndorff E.B."/>
            <person name="Faurdal D."/>
            <person name="Vuksanovic O."/>
            <person name="Mourched A.-S."/>
            <person name="Charusanti P."/>
            <person name="Shaw S."/>
            <person name="Blin K."/>
            <person name="Weber T."/>
        </authorList>
    </citation>
    <scope>NUCLEOTIDE SEQUENCE</scope>
    <source>
        <strain evidence="2">NBC_01482</strain>
    </source>
</reference>
<dbReference type="InterPro" id="IPR001387">
    <property type="entry name" value="Cro/C1-type_HTH"/>
</dbReference>
<dbReference type="CDD" id="cd00093">
    <property type="entry name" value="HTH_XRE"/>
    <property type="match status" value="1"/>
</dbReference>
<evidence type="ECO:0000259" key="1">
    <source>
        <dbReference type="PROSITE" id="PS50943"/>
    </source>
</evidence>
<organism evidence="2 3">
    <name type="scientific">Nocardia vinacea</name>
    <dbReference type="NCBI Taxonomy" id="96468"/>
    <lineage>
        <taxon>Bacteria</taxon>
        <taxon>Bacillati</taxon>
        <taxon>Actinomycetota</taxon>
        <taxon>Actinomycetes</taxon>
        <taxon>Mycobacteriales</taxon>
        <taxon>Nocardiaceae</taxon>
        <taxon>Nocardia</taxon>
    </lineage>
</organism>
<dbReference type="Gene3D" id="1.10.260.40">
    <property type="entry name" value="lambda repressor-like DNA-binding domains"/>
    <property type="match status" value="1"/>
</dbReference>
<dbReference type="PROSITE" id="PS50943">
    <property type="entry name" value="HTH_CROC1"/>
    <property type="match status" value="1"/>
</dbReference>
<dbReference type="Proteomes" id="UP001432062">
    <property type="component" value="Chromosome"/>
</dbReference>
<accession>A0ABZ1YQI7</accession>
<keyword evidence="3" id="KW-1185">Reference proteome</keyword>
<name>A0ABZ1YQI7_9NOCA</name>
<dbReference type="InterPro" id="IPR010982">
    <property type="entry name" value="Lambda_DNA-bd_dom_sf"/>
</dbReference>
<protein>
    <recommendedName>
        <fullName evidence="1">HTH cro/C1-type domain-containing protein</fullName>
    </recommendedName>
</protein>
<dbReference type="SUPFAM" id="SSF47413">
    <property type="entry name" value="lambda repressor-like DNA-binding domains"/>
    <property type="match status" value="1"/>
</dbReference>
<gene>
    <name evidence="2" type="ORF">OG563_33055</name>
</gene>